<dbReference type="GO" id="GO:0071532">
    <property type="term" value="F:ankyrin repeat binding"/>
    <property type="evidence" value="ECO:0007669"/>
    <property type="project" value="TreeGrafter"/>
</dbReference>
<evidence type="ECO:0000259" key="1">
    <source>
        <dbReference type="PROSITE" id="PS51184"/>
    </source>
</evidence>
<dbReference type="GO" id="GO:0036140">
    <property type="term" value="F:[protein]-asparagine 3-dioxygenase activity"/>
    <property type="evidence" value="ECO:0007669"/>
    <property type="project" value="TreeGrafter"/>
</dbReference>
<dbReference type="Gene3D" id="2.60.120.10">
    <property type="entry name" value="Jelly Rolls"/>
    <property type="match status" value="1"/>
</dbReference>
<dbReference type="EMBL" id="HBNR01017783">
    <property type="protein sequence ID" value="CAE4572124.1"/>
    <property type="molecule type" value="Transcribed_RNA"/>
</dbReference>
<evidence type="ECO:0000313" key="2">
    <source>
        <dbReference type="EMBL" id="CAE4572124.1"/>
    </source>
</evidence>
<dbReference type="PANTHER" id="PTHR12461">
    <property type="entry name" value="HYPOXIA-INDUCIBLE FACTOR 1 ALPHA INHIBITOR-RELATED"/>
    <property type="match status" value="1"/>
</dbReference>
<organism evidence="2">
    <name type="scientific">Alexandrium monilatum</name>
    <dbReference type="NCBI Taxonomy" id="311494"/>
    <lineage>
        <taxon>Eukaryota</taxon>
        <taxon>Sar</taxon>
        <taxon>Alveolata</taxon>
        <taxon>Dinophyceae</taxon>
        <taxon>Gonyaulacales</taxon>
        <taxon>Pyrocystaceae</taxon>
        <taxon>Alexandrium</taxon>
    </lineage>
</organism>
<gene>
    <name evidence="2" type="ORF">AMON00008_LOCUS11743</name>
</gene>
<proteinExistence type="predicted"/>
<sequence length="440" mass="49350">MSGPPGHVRGLEDGKGGPPRCRRRAGGACCGCGVPPGQLSMAPAAEPPVLAALGAGSCSATDACPVEAGALEATTWPQHYQPIRRIAFTSIDELLEEMKPQAETGTPLVIQGTDVIQADKWADMNYLLGLLKETKCLVKRSPNHKFRYFDVKKNIGKFDFKAPVQETQQTLADFTAEAMQLLEEGRPERLYLQETLSGHAEMAQEFASWGWELLIRVSSACGWGLPDSNELFVGMRDAETPLHFDERENLFFQVKGRKEIVTFPFVDYLRLYPFPTSHACDRQSMVGSPRTPDLEAFPRFRDVVGHYATLEAGDLLYLPYGWWHWLRNLDHLAVSVSFWSTTPPSDLSKGVPSTFTPHMLTRVRRNLESMIAQQHGPENHNQSMLNLREAVLQGKKQDPYLDQVRALLTAVRMTPEEQDKFLLDTIEGRFGIDWNRHVEG</sequence>
<dbReference type="Pfam" id="PF13621">
    <property type="entry name" value="Cupin_8"/>
    <property type="match status" value="1"/>
</dbReference>
<dbReference type="AlphaFoldDB" id="A0A7S4Q4E9"/>
<dbReference type="InterPro" id="IPR014710">
    <property type="entry name" value="RmlC-like_jellyroll"/>
</dbReference>
<dbReference type="GO" id="GO:0036139">
    <property type="term" value="F:peptidyl-histidine dioxygenase activity"/>
    <property type="evidence" value="ECO:0007669"/>
    <property type="project" value="TreeGrafter"/>
</dbReference>
<dbReference type="GO" id="GO:0005634">
    <property type="term" value="C:nucleus"/>
    <property type="evidence" value="ECO:0007669"/>
    <property type="project" value="TreeGrafter"/>
</dbReference>
<name>A0A7S4Q4E9_9DINO</name>
<dbReference type="PROSITE" id="PS51184">
    <property type="entry name" value="JMJC"/>
    <property type="match status" value="1"/>
</dbReference>
<accession>A0A7S4Q4E9</accession>
<dbReference type="GO" id="GO:0005737">
    <property type="term" value="C:cytoplasm"/>
    <property type="evidence" value="ECO:0007669"/>
    <property type="project" value="TreeGrafter"/>
</dbReference>
<dbReference type="SMART" id="SM00558">
    <property type="entry name" value="JmjC"/>
    <property type="match status" value="1"/>
</dbReference>
<protein>
    <recommendedName>
        <fullName evidence="1">JmjC domain-containing protein</fullName>
    </recommendedName>
</protein>
<dbReference type="SUPFAM" id="SSF51197">
    <property type="entry name" value="Clavaminate synthase-like"/>
    <property type="match status" value="1"/>
</dbReference>
<dbReference type="PANTHER" id="PTHR12461:SF105">
    <property type="entry name" value="HYPOXIA-INDUCIBLE FACTOR 1-ALPHA INHIBITOR"/>
    <property type="match status" value="1"/>
</dbReference>
<dbReference type="InterPro" id="IPR003347">
    <property type="entry name" value="JmjC_dom"/>
</dbReference>
<dbReference type="GO" id="GO:0045746">
    <property type="term" value="P:negative regulation of Notch signaling pathway"/>
    <property type="evidence" value="ECO:0007669"/>
    <property type="project" value="TreeGrafter"/>
</dbReference>
<reference evidence="2" key="1">
    <citation type="submission" date="2021-01" db="EMBL/GenBank/DDBJ databases">
        <authorList>
            <person name="Corre E."/>
            <person name="Pelletier E."/>
            <person name="Niang G."/>
            <person name="Scheremetjew M."/>
            <person name="Finn R."/>
            <person name="Kale V."/>
            <person name="Holt S."/>
            <person name="Cochrane G."/>
            <person name="Meng A."/>
            <person name="Brown T."/>
            <person name="Cohen L."/>
        </authorList>
    </citation>
    <scope>NUCLEOTIDE SEQUENCE</scope>
    <source>
        <strain evidence="2">CCMP3105</strain>
    </source>
</reference>
<dbReference type="InterPro" id="IPR041667">
    <property type="entry name" value="Cupin_8"/>
</dbReference>
<feature type="domain" description="JmjC" evidence="1">
    <location>
        <begin position="206"/>
        <end position="355"/>
    </location>
</feature>